<dbReference type="CDD" id="cd24082">
    <property type="entry name" value="ASKHA_NBD_GspK-like"/>
    <property type="match status" value="1"/>
</dbReference>
<dbReference type="InterPro" id="IPR043129">
    <property type="entry name" value="ATPase_NBD"/>
</dbReference>
<dbReference type="AlphaFoldDB" id="A0A2Z2NKH7"/>
<accession>A0A2Z2NKH7</accession>
<dbReference type="PANTHER" id="PTHR43190:SF3">
    <property type="entry name" value="N-ACETYL-D-GLUCOSAMINE KINASE"/>
    <property type="match status" value="1"/>
</dbReference>
<dbReference type="Pfam" id="PF01869">
    <property type="entry name" value="BcrAD_BadFG"/>
    <property type="match status" value="1"/>
</dbReference>
<dbReference type="Proteomes" id="UP000250079">
    <property type="component" value="Chromosome"/>
</dbReference>
<protein>
    <submittedName>
        <fullName evidence="2">Glucosamine kinase GspK</fullName>
        <ecNumber evidence="2">2.7.1.8</ecNumber>
    </submittedName>
</protein>
<dbReference type="EMBL" id="CP018632">
    <property type="protein sequence ID" value="ASJ70388.1"/>
    <property type="molecule type" value="Genomic_DNA"/>
</dbReference>
<dbReference type="RefSeq" id="WP_088915937.1">
    <property type="nucleotide sequence ID" value="NZ_CP018632.1"/>
</dbReference>
<sequence length="290" mass="31061">MAVIMTVDGGGSRCRLAAFDEAGGELARITVNEHASLSLGVTQAWQHVEQGMVQMRQVLQLAADWLPDKLVLGLAGSLQESRRREFLSLMPGSLDCTLVTDGHAQLMGASGGRPGVCLAIGTGSVLHWLDDQGKPGMVGGWGFPAGDEASGAWFGLRLVQCYLWHFDGKRHESTLMKVAEERIGNNISSIQQWSTQCRSGELATLAPLVFEHAAQGDELALSILQEAAEHALSLVSLAPENLPVYIVGGVGEQLRELLVERLGSRVAAAQGDALRGLWQLSRISEKGETT</sequence>
<dbReference type="InterPro" id="IPR002731">
    <property type="entry name" value="ATPase_BadF"/>
</dbReference>
<proteinExistence type="predicted"/>
<dbReference type="KEGG" id="gai:IMCC3135_01345"/>
<keyword evidence="3" id="KW-1185">Reference proteome</keyword>
<dbReference type="GO" id="GO:0047931">
    <property type="term" value="F:glucosamine kinase activity"/>
    <property type="evidence" value="ECO:0007669"/>
    <property type="project" value="UniProtKB-EC"/>
</dbReference>
<gene>
    <name evidence="2" type="primary">gspK_1</name>
    <name evidence="2" type="ORF">IMCC3135_01345</name>
</gene>
<evidence type="ECO:0000313" key="2">
    <source>
        <dbReference type="EMBL" id="ASJ70388.1"/>
    </source>
</evidence>
<dbReference type="PANTHER" id="PTHR43190">
    <property type="entry name" value="N-ACETYL-D-GLUCOSAMINE KINASE"/>
    <property type="match status" value="1"/>
</dbReference>
<reference evidence="2 3" key="1">
    <citation type="submission" date="2016-12" db="EMBL/GenBank/DDBJ databases">
        <authorList>
            <person name="Song W.-J."/>
            <person name="Kurnit D.M."/>
        </authorList>
    </citation>
    <scope>NUCLEOTIDE SEQUENCE [LARGE SCALE GENOMIC DNA]</scope>
    <source>
        <strain evidence="2 3">IMCC3135</strain>
    </source>
</reference>
<dbReference type="OrthoDB" id="9816014at2"/>
<dbReference type="SUPFAM" id="SSF53067">
    <property type="entry name" value="Actin-like ATPase domain"/>
    <property type="match status" value="2"/>
</dbReference>
<evidence type="ECO:0000313" key="3">
    <source>
        <dbReference type="Proteomes" id="UP000250079"/>
    </source>
</evidence>
<name>A0A2Z2NKH7_9GAMM</name>
<dbReference type="EC" id="2.7.1.8" evidence="2"/>
<feature type="domain" description="ATPase BadF/BadG/BcrA/BcrD type" evidence="1">
    <location>
        <begin position="7"/>
        <end position="235"/>
    </location>
</feature>
<organism evidence="2 3">
    <name type="scientific">Granulosicoccus antarcticus IMCC3135</name>
    <dbReference type="NCBI Taxonomy" id="1192854"/>
    <lineage>
        <taxon>Bacteria</taxon>
        <taxon>Pseudomonadati</taxon>
        <taxon>Pseudomonadota</taxon>
        <taxon>Gammaproteobacteria</taxon>
        <taxon>Chromatiales</taxon>
        <taxon>Granulosicoccaceae</taxon>
        <taxon>Granulosicoccus</taxon>
    </lineage>
</organism>
<dbReference type="Gene3D" id="3.30.420.40">
    <property type="match status" value="2"/>
</dbReference>
<dbReference type="InterPro" id="IPR052519">
    <property type="entry name" value="Euk-type_GlcNAc_Kinase"/>
</dbReference>
<keyword evidence="2" id="KW-0808">Transferase</keyword>
<keyword evidence="2" id="KW-0418">Kinase</keyword>
<evidence type="ECO:0000259" key="1">
    <source>
        <dbReference type="Pfam" id="PF01869"/>
    </source>
</evidence>